<evidence type="ECO:0000259" key="15">
    <source>
        <dbReference type="PROSITE" id="PS51192"/>
    </source>
</evidence>
<dbReference type="InterPro" id="IPR006555">
    <property type="entry name" value="ATP-dep_Helicase_C"/>
</dbReference>
<evidence type="ECO:0000256" key="13">
    <source>
        <dbReference type="ARBA" id="ARBA00048954"/>
    </source>
</evidence>
<accession>A0A2M9ZQQ4</accession>
<evidence type="ECO:0000256" key="12">
    <source>
        <dbReference type="ARBA" id="ARBA00044969"/>
    </source>
</evidence>
<keyword evidence="7" id="KW-0408">Iron</keyword>
<evidence type="ECO:0000256" key="10">
    <source>
        <dbReference type="ARBA" id="ARBA00023235"/>
    </source>
</evidence>
<dbReference type="SMART" id="SM00487">
    <property type="entry name" value="DEXDc"/>
    <property type="match status" value="1"/>
</dbReference>
<feature type="coiled-coil region" evidence="14">
    <location>
        <begin position="325"/>
        <end position="352"/>
    </location>
</feature>
<dbReference type="SUPFAM" id="SSF52540">
    <property type="entry name" value="P-loop containing nucleoside triphosphate hydrolases"/>
    <property type="match status" value="1"/>
</dbReference>
<name>A0A2M9ZQQ4_9LEPT</name>
<dbReference type="GO" id="GO:0043139">
    <property type="term" value="F:5'-3' DNA helicase activity"/>
    <property type="evidence" value="ECO:0007669"/>
    <property type="project" value="UniProtKB-EC"/>
</dbReference>
<keyword evidence="8" id="KW-0411">Iron-sulfur</keyword>
<evidence type="ECO:0000256" key="5">
    <source>
        <dbReference type="ARBA" id="ARBA00022806"/>
    </source>
</evidence>
<dbReference type="Pfam" id="PF00270">
    <property type="entry name" value="DEAD"/>
    <property type="match status" value="1"/>
</dbReference>
<dbReference type="GO" id="GO:0005524">
    <property type="term" value="F:ATP binding"/>
    <property type="evidence" value="ECO:0007669"/>
    <property type="project" value="UniProtKB-KW"/>
</dbReference>
<evidence type="ECO:0000256" key="8">
    <source>
        <dbReference type="ARBA" id="ARBA00023014"/>
    </source>
</evidence>
<feature type="domain" description="Helicase ATP-binding" evidence="15">
    <location>
        <begin position="36"/>
        <end position="266"/>
    </location>
</feature>
<keyword evidence="9" id="KW-0238">DNA-binding</keyword>
<keyword evidence="3" id="KW-0547">Nucleotide-binding</keyword>
<dbReference type="PROSITE" id="PS51192">
    <property type="entry name" value="HELICASE_ATP_BIND_1"/>
    <property type="match status" value="1"/>
</dbReference>
<keyword evidence="10" id="KW-0413">Isomerase</keyword>
<keyword evidence="5 17" id="KW-0347">Helicase</keyword>
<dbReference type="InterPro" id="IPR011545">
    <property type="entry name" value="DEAD/DEAH_box_helicase_dom"/>
</dbReference>
<dbReference type="Pfam" id="PF06733">
    <property type="entry name" value="DEAD_2"/>
    <property type="match status" value="1"/>
</dbReference>
<evidence type="ECO:0000256" key="4">
    <source>
        <dbReference type="ARBA" id="ARBA00022801"/>
    </source>
</evidence>
<evidence type="ECO:0000256" key="1">
    <source>
        <dbReference type="ARBA" id="ARBA00001966"/>
    </source>
</evidence>
<dbReference type="PANTHER" id="PTHR11472">
    <property type="entry name" value="DNA REPAIR DEAD HELICASE RAD3/XP-D SUBFAMILY MEMBER"/>
    <property type="match status" value="1"/>
</dbReference>
<dbReference type="RefSeq" id="WP_100734075.1">
    <property type="nucleotide sequence ID" value="NZ_NPDZ01000002.1"/>
</dbReference>
<comment type="similarity">
    <text evidence="11">Belongs to the helicase family. DinG subfamily.</text>
</comment>
<organism evidence="17 18">
    <name type="scientific">Leptospira perolatii</name>
    <dbReference type="NCBI Taxonomy" id="2023191"/>
    <lineage>
        <taxon>Bacteria</taxon>
        <taxon>Pseudomonadati</taxon>
        <taxon>Spirochaetota</taxon>
        <taxon>Spirochaetia</taxon>
        <taxon>Leptospirales</taxon>
        <taxon>Leptospiraceae</taxon>
        <taxon>Leptospira</taxon>
    </lineage>
</organism>
<dbReference type="GO" id="GO:0046872">
    <property type="term" value="F:metal ion binding"/>
    <property type="evidence" value="ECO:0007669"/>
    <property type="project" value="UniProtKB-KW"/>
</dbReference>
<comment type="cofactor">
    <cofactor evidence="1">
        <name>[4Fe-4S] cluster</name>
        <dbReference type="ChEBI" id="CHEBI:49883"/>
    </cofactor>
</comment>
<reference evidence="17 18" key="1">
    <citation type="submission" date="2017-07" db="EMBL/GenBank/DDBJ databases">
        <title>Leptospira spp. isolated from tropical soils.</title>
        <authorList>
            <person name="Thibeaux R."/>
            <person name="Iraola G."/>
            <person name="Ferres I."/>
            <person name="Bierque E."/>
            <person name="Girault D."/>
            <person name="Soupe-Gilbert M.-E."/>
            <person name="Picardeau M."/>
            <person name="Goarant C."/>
        </authorList>
    </citation>
    <scope>NUCLEOTIDE SEQUENCE [LARGE SCALE GENOMIC DNA]</scope>
    <source>
        <strain evidence="17 18">FH1-B-B1</strain>
    </source>
</reference>
<dbReference type="SMART" id="SM00491">
    <property type="entry name" value="HELICc2"/>
    <property type="match status" value="1"/>
</dbReference>
<evidence type="ECO:0000256" key="7">
    <source>
        <dbReference type="ARBA" id="ARBA00023004"/>
    </source>
</evidence>
<dbReference type="Pfam" id="PF13307">
    <property type="entry name" value="Helicase_C_2"/>
    <property type="match status" value="1"/>
</dbReference>
<comment type="catalytic activity">
    <reaction evidence="13">
        <text>ATP + H2O = ADP + phosphate + H(+)</text>
        <dbReference type="Rhea" id="RHEA:13065"/>
        <dbReference type="ChEBI" id="CHEBI:15377"/>
        <dbReference type="ChEBI" id="CHEBI:15378"/>
        <dbReference type="ChEBI" id="CHEBI:30616"/>
        <dbReference type="ChEBI" id="CHEBI:43474"/>
        <dbReference type="ChEBI" id="CHEBI:456216"/>
        <dbReference type="EC" id="5.6.2.3"/>
    </reaction>
</comment>
<feature type="domain" description="Helicase ATP-binding" evidence="16">
    <location>
        <begin position="14"/>
        <end position="277"/>
    </location>
</feature>
<evidence type="ECO:0000256" key="3">
    <source>
        <dbReference type="ARBA" id="ARBA00022741"/>
    </source>
</evidence>
<sequence>MSVESEKTKEIFEKLPEIWPDFTTRTGQIEMAASVEQCFHESKHLIVEAGTGVGKSLAYLIPAAIYSLETGKTVLVTTETKALQDQLIRKDIPLVSKVIGKEIRAEVAMGASNYVCKRKLGNVLTTGTFGPEMMDHLSNFKDWVKESKSGRKQEFNGYASPDFWQKVTREADSCLGRNCPNYSHSFYFLERAKWQKANILIANHHLLAAHIASDFNILPEFPYLIIDEAHNFPETLGSAFKIELSSLEIQKLLLTIWNPQKKTGLGQKLSSPKIIDLAGVAGEKLTVCFNRIAGEIPLNFYGSQRIKKPLKMDGGDFESSIDTLQDAFQTELKKYNKESEELEEKEIALEIEMLSSRIAKISEGFHLFRTMDSGERVYWADPPNRMTKELFPRLLTQPLHSEEILREVLEPRTDSIVFTSATLSSGKGDLKYFQERIGKLPTKSKIVPSPFPYEKNSLLFLPKDVRDASENAEGNAADLSEYILKLIELTKGGTFVLFTSNRSLNEVLDLVRPRSNFPIHSQLELGPESAKASFLSEKNSVLFGVSTFWQGVDIRGDQLRSVILTKIPFQPPNDPVLEARSEKLREKGGNPFKDLQLPYAMTILKQGFGRLIRSEKDTGIVSILDSRIWTKSYGKDLISCLPPAKRASSWEELKEFYSNLPKFEIENSHAKEPVS</sequence>
<keyword evidence="2" id="KW-0479">Metal-binding</keyword>
<protein>
    <recommendedName>
        <fullName evidence="12">DNA 5'-3' helicase</fullName>
        <ecNumber evidence="12">5.6.2.3</ecNumber>
    </recommendedName>
</protein>
<keyword evidence="14" id="KW-0175">Coiled coil</keyword>
<dbReference type="InterPro" id="IPR027417">
    <property type="entry name" value="P-loop_NTPase"/>
</dbReference>
<evidence type="ECO:0000256" key="14">
    <source>
        <dbReference type="SAM" id="Coils"/>
    </source>
</evidence>
<evidence type="ECO:0000256" key="2">
    <source>
        <dbReference type="ARBA" id="ARBA00022723"/>
    </source>
</evidence>
<evidence type="ECO:0000256" key="9">
    <source>
        <dbReference type="ARBA" id="ARBA00023125"/>
    </source>
</evidence>
<dbReference type="InterPro" id="IPR014013">
    <property type="entry name" value="Helic_SF1/SF2_ATP-bd_DinG/Rad3"/>
</dbReference>
<dbReference type="EMBL" id="NPDZ01000002">
    <property type="protein sequence ID" value="PJZ74410.1"/>
    <property type="molecule type" value="Genomic_DNA"/>
</dbReference>
<dbReference type="InterPro" id="IPR045028">
    <property type="entry name" value="DinG/Rad3-like"/>
</dbReference>
<dbReference type="GO" id="GO:0016818">
    <property type="term" value="F:hydrolase activity, acting on acid anhydrides, in phosphorus-containing anhydrides"/>
    <property type="evidence" value="ECO:0007669"/>
    <property type="project" value="InterPro"/>
</dbReference>
<keyword evidence="6" id="KW-0067">ATP-binding</keyword>
<dbReference type="Gene3D" id="3.40.50.300">
    <property type="entry name" value="P-loop containing nucleotide triphosphate hydrolases"/>
    <property type="match status" value="2"/>
</dbReference>
<evidence type="ECO:0000313" key="17">
    <source>
        <dbReference type="EMBL" id="PJZ74410.1"/>
    </source>
</evidence>
<evidence type="ECO:0000256" key="11">
    <source>
        <dbReference type="ARBA" id="ARBA00038058"/>
    </source>
</evidence>
<dbReference type="InterPro" id="IPR014001">
    <property type="entry name" value="Helicase_ATP-bd"/>
</dbReference>
<dbReference type="InterPro" id="IPR010614">
    <property type="entry name" value="RAD3-like_helicase_DEAD"/>
</dbReference>
<dbReference type="AlphaFoldDB" id="A0A2M9ZQQ4"/>
<dbReference type="PROSITE" id="PS51193">
    <property type="entry name" value="HELICASE_ATP_BIND_2"/>
    <property type="match status" value="1"/>
</dbReference>
<dbReference type="GO" id="GO:0051536">
    <property type="term" value="F:iron-sulfur cluster binding"/>
    <property type="evidence" value="ECO:0007669"/>
    <property type="project" value="UniProtKB-KW"/>
</dbReference>
<dbReference type="PANTHER" id="PTHR11472:SF34">
    <property type="entry name" value="REGULATOR OF TELOMERE ELONGATION HELICASE 1"/>
    <property type="match status" value="1"/>
</dbReference>
<keyword evidence="4" id="KW-0378">Hydrolase</keyword>
<evidence type="ECO:0000313" key="18">
    <source>
        <dbReference type="Proteomes" id="UP000231990"/>
    </source>
</evidence>
<dbReference type="EC" id="5.6.2.3" evidence="12"/>
<dbReference type="Proteomes" id="UP000231990">
    <property type="component" value="Unassembled WGS sequence"/>
</dbReference>
<gene>
    <name evidence="17" type="ORF">CH373_05785</name>
</gene>
<evidence type="ECO:0000256" key="6">
    <source>
        <dbReference type="ARBA" id="ARBA00022840"/>
    </source>
</evidence>
<dbReference type="GO" id="GO:0003677">
    <property type="term" value="F:DNA binding"/>
    <property type="evidence" value="ECO:0007669"/>
    <property type="project" value="UniProtKB-KW"/>
</dbReference>
<proteinExistence type="inferred from homology"/>
<dbReference type="GO" id="GO:0006139">
    <property type="term" value="P:nucleobase-containing compound metabolic process"/>
    <property type="evidence" value="ECO:0007669"/>
    <property type="project" value="InterPro"/>
</dbReference>
<evidence type="ECO:0000259" key="16">
    <source>
        <dbReference type="PROSITE" id="PS51193"/>
    </source>
</evidence>
<comment type="caution">
    <text evidence="17">The sequence shown here is derived from an EMBL/GenBank/DDBJ whole genome shotgun (WGS) entry which is preliminary data.</text>
</comment>